<gene>
    <name evidence="1" type="ORF">SDC9_131434</name>
</gene>
<proteinExistence type="predicted"/>
<accession>A0A645D5X3</accession>
<protein>
    <submittedName>
        <fullName evidence="1">Uncharacterized protein</fullName>
    </submittedName>
</protein>
<name>A0A645D5X3_9ZZZZ</name>
<dbReference type="AntiFam" id="ANF00088">
    <property type="entry name" value="Shadow ORF (opposite Fdh)"/>
</dbReference>
<dbReference type="EMBL" id="VSSQ01032930">
    <property type="protein sequence ID" value="MPM84363.1"/>
    <property type="molecule type" value="Genomic_DNA"/>
</dbReference>
<evidence type="ECO:0000313" key="1">
    <source>
        <dbReference type="EMBL" id="MPM84363.1"/>
    </source>
</evidence>
<sequence length="294" mass="31633">MVVVAGDNQIDFFHKQPLKLKLHGLGISRHQHDTGVGVNQLHHGVQSRLRAGNLKHRVGAHAVRRVKNVLSQVRLLRVHRREPKLPGLFNADGIYLGNHHLKPQIPGNQRRHQSDGAAADDHGVVPALGLGALQRMEAHGQRLHQRAVKQADALRQAVERALMDRPAVAHGAPGIQPHEVEVGTAVVVPLFAYNAVLAVVQRANRHAVARLPSGDALAHRSHNTGALVADGPGKGFEPIVIVAVVNVQVRAADAAVGHVHLHLMGLGGSGLVIMQGKSVVALVQIRFHKQVPLF</sequence>
<reference evidence="1" key="1">
    <citation type="submission" date="2019-08" db="EMBL/GenBank/DDBJ databases">
        <authorList>
            <person name="Kucharzyk K."/>
            <person name="Murdoch R.W."/>
            <person name="Higgins S."/>
            <person name="Loffler F."/>
        </authorList>
    </citation>
    <scope>NUCLEOTIDE SEQUENCE</scope>
</reference>
<comment type="caution">
    <text evidence="1">The sequence shown here is derived from an EMBL/GenBank/DDBJ whole genome shotgun (WGS) entry which is preliminary data.</text>
</comment>
<organism evidence="1">
    <name type="scientific">bioreactor metagenome</name>
    <dbReference type="NCBI Taxonomy" id="1076179"/>
    <lineage>
        <taxon>unclassified sequences</taxon>
        <taxon>metagenomes</taxon>
        <taxon>ecological metagenomes</taxon>
    </lineage>
</organism>
<dbReference type="AlphaFoldDB" id="A0A645D5X3"/>